<dbReference type="PANTHER" id="PTHR34501:SF9">
    <property type="entry name" value="MAJOR OUTER MEMBRANE PROTEIN P.IA"/>
    <property type="match status" value="1"/>
</dbReference>
<evidence type="ECO:0000313" key="13">
    <source>
        <dbReference type="EMBL" id="SMG26551.1"/>
    </source>
</evidence>
<evidence type="ECO:0000259" key="12">
    <source>
        <dbReference type="Pfam" id="PF13609"/>
    </source>
</evidence>
<dbReference type="PANTHER" id="PTHR34501">
    <property type="entry name" value="PROTEIN YDDL-RELATED"/>
    <property type="match status" value="1"/>
</dbReference>
<feature type="chain" id="PRO_5013208319" evidence="11">
    <location>
        <begin position="25"/>
        <end position="389"/>
    </location>
</feature>
<evidence type="ECO:0000256" key="5">
    <source>
        <dbReference type="ARBA" id="ARBA00022692"/>
    </source>
</evidence>
<dbReference type="InterPro" id="IPR050298">
    <property type="entry name" value="Gram-neg_bact_OMP"/>
</dbReference>
<dbReference type="Proteomes" id="UP000193228">
    <property type="component" value="Unassembled WGS sequence"/>
</dbReference>
<sequence>MRTPGYKNYLGILIVLCMSEAAQAQSINSAANTAGSPSTVTLYGLISEGIGYVSNAGGHSAVQTVSSALQSTRWGIRVVEDLGGGNSALAVLENGFDLNSGKLQNGGRLFGRQAFVGLSNERLGTVTFGRQYDMFYDYFDLYETPVGANSIAAHIGDNDNAFGSFRYNNSVKYISPTLAGLQFEMLYGLSNAAGNFSDNSAFSAGVGYRNGQLTLTAAYLDLRRPGVGVNSSGTVTDDYAGAPFQLFHTSPLSSSVGVDTQRQYGVAGSYAWSKLQLNGELTSVRYDYLDGTGLQLTNVDVNGTYRLTPALVLGVGYVLTHGTYHGVDGSPNWHMGSLSIDYLLSKRTDVYAYDVYQIASRGAHASIFGFTPSSSRSQNVMLVGIRHRF</sequence>
<keyword evidence="4" id="KW-1134">Transmembrane beta strand</keyword>
<dbReference type="EMBL" id="FXAT01000002">
    <property type="protein sequence ID" value="SMG26551.1"/>
    <property type="molecule type" value="Genomic_DNA"/>
</dbReference>
<keyword evidence="10" id="KW-0998">Cell outer membrane</keyword>
<dbReference type="GO" id="GO:0006811">
    <property type="term" value="P:monoatomic ion transport"/>
    <property type="evidence" value="ECO:0007669"/>
    <property type="project" value="UniProtKB-KW"/>
</dbReference>
<evidence type="ECO:0000313" key="14">
    <source>
        <dbReference type="Proteomes" id="UP000193228"/>
    </source>
</evidence>
<dbReference type="Pfam" id="PF13609">
    <property type="entry name" value="Porin_4"/>
    <property type="match status" value="1"/>
</dbReference>
<evidence type="ECO:0000256" key="4">
    <source>
        <dbReference type="ARBA" id="ARBA00022452"/>
    </source>
</evidence>
<keyword evidence="3" id="KW-0813">Transport</keyword>
<evidence type="ECO:0000256" key="11">
    <source>
        <dbReference type="SAM" id="SignalP"/>
    </source>
</evidence>
<evidence type="ECO:0000256" key="1">
    <source>
        <dbReference type="ARBA" id="ARBA00004571"/>
    </source>
</evidence>
<evidence type="ECO:0000256" key="3">
    <source>
        <dbReference type="ARBA" id="ARBA00022448"/>
    </source>
</evidence>
<keyword evidence="9" id="KW-0472">Membrane</keyword>
<name>A0A1X7JG74_9BURK</name>
<dbReference type="GO" id="GO:0015288">
    <property type="term" value="F:porin activity"/>
    <property type="evidence" value="ECO:0007669"/>
    <property type="project" value="UniProtKB-KW"/>
</dbReference>
<dbReference type="AlphaFoldDB" id="A0A1X7JG74"/>
<comment type="subcellular location">
    <subcellularLocation>
        <location evidence="1">Cell outer membrane</location>
        <topology evidence="1">Multi-pass membrane protein</topology>
    </subcellularLocation>
</comment>
<feature type="signal peptide" evidence="11">
    <location>
        <begin position="1"/>
        <end position="24"/>
    </location>
</feature>
<evidence type="ECO:0000256" key="6">
    <source>
        <dbReference type="ARBA" id="ARBA00022729"/>
    </source>
</evidence>
<evidence type="ECO:0000256" key="10">
    <source>
        <dbReference type="ARBA" id="ARBA00023237"/>
    </source>
</evidence>
<accession>A0A1X7JG74</accession>
<dbReference type="InterPro" id="IPR023614">
    <property type="entry name" value="Porin_dom_sf"/>
</dbReference>
<keyword evidence="6 11" id="KW-0732">Signal</keyword>
<evidence type="ECO:0000256" key="8">
    <source>
        <dbReference type="ARBA" id="ARBA00023114"/>
    </source>
</evidence>
<evidence type="ECO:0000256" key="2">
    <source>
        <dbReference type="ARBA" id="ARBA00011233"/>
    </source>
</evidence>
<evidence type="ECO:0000256" key="7">
    <source>
        <dbReference type="ARBA" id="ARBA00023065"/>
    </source>
</evidence>
<dbReference type="GO" id="GO:0009279">
    <property type="term" value="C:cell outer membrane"/>
    <property type="evidence" value="ECO:0007669"/>
    <property type="project" value="UniProtKB-SubCell"/>
</dbReference>
<keyword evidence="8" id="KW-0626">Porin</keyword>
<dbReference type="InterPro" id="IPR033900">
    <property type="entry name" value="Gram_neg_porin_domain"/>
</dbReference>
<keyword evidence="14" id="KW-1185">Reference proteome</keyword>
<dbReference type="SUPFAM" id="SSF56935">
    <property type="entry name" value="Porins"/>
    <property type="match status" value="1"/>
</dbReference>
<comment type="subunit">
    <text evidence="2">Homotrimer.</text>
</comment>
<keyword evidence="7" id="KW-0406">Ion transport</keyword>
<dbReference type="Gene3D" id="2.40.160.10">
    <property type="entry name" value="Porin"/>
    <property type="match status" value="1"/>
</dbReference>
<dbReference type="GO" id="GO:0046930">
    <property type="term" value="C:pore complex"/>
    <property type="evidence" value="ECO:0007669"/>
    <property type="project" value="UniProtKB-KW"/>
</dbReference>
<reference evidence="14" key="1">
    <citation type="submission" date="2017-04" db="EMBL/GenBank/DDBJ databases">
        <authorList>
            <person name="Varghese N."/>
            <person name="Submissions S."/>
        </authorList>
    </citation>
    <scope>NUCLEOTIDE SEQUENCE [LARGE SCALE GENOMIC DNA]</scope>
    <source>
        <strain evidence="14">LMG 29540</strain>
    </source>
</reference>
<dbReference type="CDD" id="cd00342">
    <property type="entry name" value="gram_neg_porins"/>
    <property type="match status" value="1"/>
</dbReference>
<keyword evidence="5" id="KW-0812">Transmembrane</keyword>
<feature type="domain" description="Porin" evidence="12">
    <location>
        <begin position="18"/>
        <end position="352"/>
    </location>
</feature>
<proteinExistence type="predicted"/>
<evidence type="ECO:0000256" key="9">
    <source>
        <dbReference type="ARBA" id="ARBA00023136"/>
    </source>
</evidence>
<gene>
    <name evidence="13" type="ORF">SAMN06265784_102539</name>
</gene>
<organism evidence="13 14">
    <name type="scientific">Paraburkholderia susongensis</name>
    <dbReference type="NCBI Taxonomy" id="1515439"/>
    <lineage>
        <taxon>Bacteria</taxon>
        <taxon>Pseudomonadati</taxon>
        <taxon>Pseudomonadota</taxon>
        <taxon>Betaproteobacteria</taxon>
        <taxon>Burkholderiales</taxon>
        <taxon>Burkholderiaceae</taxon>
        <taxon>Paraburkholderia</taxon>
    </lineage>
</organism>
<protein>
    <submittedName>
        <fullName evidence="13">Outer membrane protein (Porin)</fullName>
    </submittedName>
</protein>
<dbReference type="STRING" id="1515439.SAMN06265784_102539"/>